<evidence type="ECO:0000256" key="3">
    <source>
        <dbReference type="ARBA" id="ARBA00022827"/>
    </source>
</evidence>
<protein>
    <submittedName>
        <fullName evidence="6">FAD-dependent oxidoreductase</fullName>
    </submittedName>
</protein>
<reference evidence="6" key="2">
    <citation type="submission" date="2021-01" db="EMBL/GenBank/DDBJ databases">
        <authorList>
            <person name="Mieszkin S."/>
            <person name="Pouder E."/>
            <person name="Alain K."/>
        </authorList>
    </citation>
    <scope>NUCLEOTIDE SEQUENCE</scope>
    <source>
        <strain evidence="6">HW T2.11</strain>
    </source>
</reference>
<dbReference type="InterPro" id="IPR006076">
    <property type="entry name" value="FAD-dep_OxRdtase"/>
</dbReference>
<dbReference type="Pfam" id="PF01266">
    <property type="entry name" value="DAO"/>
    <property type="match status" value="1"/>
</dbReference>
<dbReference type="GO" id="GO:0008115">
    <property type="term" value="F:sarcosine oxidase activity"/>
    <property type="evidence" value="ECO:0007669"/>
    <property type="project" value="TreeGrafter"/>
</dbReference>
<reference evidence="6" key="1">
    <citation type="journal article" date="2021" name="Microorganisms">
        <title>Acidisoma silvae sp. nov. and Acidisomacellulosilytica sp. nov., Two Acidophilic Bacteria Isolated from Decaying Wood, Hydrolyzing Cellulose and Producing Poly-3-hydroxybutyrate.</title>
        <authorList>
            <person name="Mieszkin S."/>
            <person name="Pouder E."/>
            <person name="Uroz S."/>
            <person name="Simon-Colin C."/>
            <person name="Alain K."/>
        </authorList>
    </citation>
    <scope>NUCLEOTIDE SEQUENCE</scope>
    <source>
        <strain evidence="6">HW T2.11</strain>
    </source>
</reference>
<keyword evidence="2" id="KW-0285">Flavoprotein</keyword>
<sequence length="374" mass="41460">MAAKGKVLIVGAGIAGLSTAWNLKRRGYDIEIFDQGPIPNPISSSWDEHRITRHAYGEFEGYAHLMPYAFKMWDKLWKDLGATHYEPTGATYFIHEETPWYHGTSTALSEMGIRYRDIPLSKAADRFPMFNLETVTRIVETDGAGVLFPYRIVRGLVNFLGAHGVTFHALHQVTALDAEKGTVTANGKTFSGDYVVIAAGAWADRLVPDLRRDAHASRQAVIFLAPPPELTEAWHEAGVMADLGDETSCYVLPPRRGMRLKIGDHVFTHRGDPDGDRRATDEDVARLMRVLPKVLRNYEGYQILERKACFYTVTEDEHFIQKPLGPKGWLISACSGHGFKLGALTGELAARAITGETPAAEITEIAAGRQRIKA</sequence>
<dbReference type="InterPro" id="IPR045170">
    <property type="entry name" value="MTOX"/>
</dbReference>
<dbReference type="GO" id="GO:0050660">
    <property type="term" value="F:flavin adenine dinucleotide binding"/>
    <property type="evidence" value="ECO:0007669"/>
    <property type="project" value="InterPro"/>
</dbReference>
<feature type="domain" description="FAD dependent oxidoreductase" evidence="5">
    <location>
        <begin position="6"/>
        <end position="351"/>
    </location>
</feature>
<dbReference type="PANTHER" id="PTHR10961">
    <property type="entry name" value="PEROXISOMAL SARCOSINE OXIDASE"/>
    <property type="match status" value="1"/>
</dbReference>
<comment type="cofactor">
    <cofactor evidence="1">
        <name>FAD</name>
        <dbReference type="ChEBI" id="CHEBI:57692"/>
    </cofactor>
</comment>
<dbReference type="EMBL" id="JAESVB010000005">
    <property type="protein sequence ID" value="MCB8876217.1"/>
    <property type="molecule type" value="Genomic_DNA"/>
</dbReference>
<dbReference type="Proteomes" id="UP000708298">
    <property type="component" value="Unassembled WGS sequence"/>
</dbReference>
<proteinExistence type="predicted"/>
<accession>A0A963YSJ0</accession>
<dbReference type="PANTHER" id="PTHR10961:SF46">
    <property type="entry name" value="PEROXISOMAL SARCOSINE OXIDASE"/>
    <property type="match status" value="1"/>
</dbReference>
<gene>
    <name evidence="6" type="ORF">ASILVAE211_13575</name>
</gene>
<keyword evidence="3" id="KW-0274">FAD</keyword>
<evidence type="ECO:0000259" key="5">
    <source>
        <dbReference type="Pfam" id="PF01266"/>
    </source>
</evidence>
<evidence type="ECO:0000256" key="1">
    <source>
        <dbReference type="ARBA" id="ARBA00001974"/>
    </source>
</evidence>
<dbReference type="Gene3D" id="3.30.9.10">
    <property type="entry name" value="D-Amino Acid Oxidase, subunit A, domain 2"/>
    <property type="match status" value="1"/>
</dbReference>
<evidence type="ECO:0000313" key="7">
    <source>
        <dbReference type="Proteomes" id="UP000708298"/>
    </source>
</evidence>
<dbReference type="RefSeq" id="WP_227321872.1">
    <property type="nucleotide sequence ID" value="NZ_JAESVB010000005.1"/>
</dbReference>
<keyword evidence="7" id="KW-1185">Reference proteome</keyword>
<organism evidence="6 7">
    <name type="scientific">Acidisoma silvae</name>
    <dbReference type="NCBI Taxonomy" id="2802396"/>
    <lineage>
        <taxon>Bacteria</taxon>
        <taxon>Pseudomonadati</taxon>
        <taxon>Pseudomonadota</taxon>
        <taxon>Alphaproteobacteria</taxon>
        <taxon>Acetobacterales</taxon>
        <taxon>Acidocellaceae</taxon>
        <taxon>Acidisoma</taxon>
    </lineage>
</organism>
<keyword evidence="4" id="KW-0560">Oxidoreductase</keyword>
<evidence type="ECO:0000256" key="2">
    <source>
        <dbReference type="ARBA" id="ARBA00022630"/>
    </source>
</evidence>
<comment type="caution">
    <text evidence="6">The sequence shown here is derived from an EMBL/GenBank/DDBJ whole genome shotgun (WGS) entry which is preliminary data.</text>
</comment>
<evidence type="ECO:0000256" key="4">
    <source>
        <dbReference type="ARBA" id="ARBA00023002"/>
    </source>
</evidence>
<dbReference type="AlphaFoldDB" id="A0A963YSJ0"/>
<dbReference type="SUPFAM" id="SSF51905">
    <property type="entry name" value="FAD/NAD(P)-binding domain"/>
    <property type="match status" value="1"/>
</dbReference>
<dbReference type="InterPro" id="IPR036188">
    <property type="entry name" value="FAD/NAD-bd_sf"/>
</dbReference>
<name>A0A963YSJ0_9PROT</name>
<dbReference type="Gene3D" id="3.50.50.60">
    <property type="entry name" value="FAD/NAD(P)-binding domain"/>
    <property type="match status" value="1"/>
</dbReference>
<evidence type="ECO:0000313" key="6">
    <source>
        <dbReference type="EMBL" id="MCB8876217.1"/>
    </source>
</evidence>
<dbReference type="SUPFAM" id="SSF54373">
    <property type="entry name" value="FAD-linked reductases, C-terminal domain"/>
    <property type="match status" value="1"/>
</dbReference>